<dbReference type="InterPro" id="IPR007159">
    <property type="entry name" value="SpoVT-AbrB_dom"/>
</dbReference>
<dbReference type="SUPFAM" id="SSF89447">
    <property type="entry name" value="AbrB/MazE/MraZ-like"/>
    <property type="match status" value="1"/>
</dbReference>
<gene>
    <name evidence="2" type="ORF">IRY55_04935</name>
</gene>
<evidence type="ECO:0000259" key="1">
    <source>
        <dbReference type="SMART" id="SM00966"/>
    </source>
</evidence>
<keyword evidence="3" id="KW-1185">Reference proteome</keyword>
<dbReference type="Gene3D" id="2.10.260.10">
    <property type="match status" value="1"/>
</dbReference>
<dbReference type="EMBL" id="JADKPV010000001">
    <property type="protein sequence ID" value="MBF4500704.1"/>
    <property type="molecule type" value="Genomic_DNA"/>
</dbReference>
<reference evidence="2" key="1">
    <citation type="submission" date="2020-11" db="EMBL/GenBank/DDBJ databases">
        <title>Multidrug resistant novel bacterium Savagea serpentis sp. nov., isolated from the scats of a vine snake (Ahaetulla nasuta).</title>
        <authorList>
            <person name="Venkata Ramana V."/>
            <person name="Vikas Patil S."/>
            <person name="Yogita Lugani V."/>
        </authorList>
    </citation>
    <scope>NUCLEOTIDE SEQUENCE</scope>
    <source>
        <strain evidence="2">SN6</strain>
    </source>
</reference>
<dbReference type="Pfam" id="PF04014">
    <property type="entry name" value="MazE_antitoxin"/>
    <property type="match status" value="1"/>
</dbReference>
<dbReference type="Proteomes" id="UP000622653">
    <property type="component" value="Unassembled WGS sequence"/>
</dbReference>
<dbReference type="InterPro" id="IPR037914">
    <property type="entry name" value="SpoVT-AbrB_sf"/>
</dbReference>
<dbReference type="SMART" id="SM00966">
    <property type="entry name" value="SpoVT_AbrB"/>
    <property type="match status" value="1"/>
</dbReference>
<keyword evidence="2" id="KW-0238">DNA-binding</keyword>
<comment type="caution">
    <text evidence="2">The sequence shown here is derived from an EMBL/GenBank/DDBJ whole genome shotgun (WGS) entry which is preliminary data.</text>
</comment>
<evidence type="ECO:0000313" key="2">
    <source>
        <dbReference type="EMBL" id="MBF4500704.1"/>
    </source>
</evidence>
<sequence>MVKVKGIERKITQVGNSLGLTVPTNMLEALGVKKGDDVIVELKNDQLLVKKAPTMVELPEGVPVDFFEVLEKEMEAHDEALKGLVNR</sequence>
<dbReference type="AlphaFoldDB" id="A0A8J7KL05"/>
<dbReference type="GO" id="GO:0003677">
    <property type="term" value="F:DNA binding"/>
    <property type="evidence" value="ECO:0007669"/>
    <property type="project" value="UniProtKB-KW"/>
</dbReference>
<organism evidence="2 3">
    <name type="scientific">Savagea serpentis</name>
    <dbReference type="NCBI Taxonomy" id="2785297"/>
    <lineage>
        <taxon>Bacteria</taxon>
        <taxon>Bacillati</taxon>
        <taxon>Bacillota</taxon>
        <taxon>Bacilli</taxon>
        <taxon>Bacillales</taxon>
        <taxon>Caryophanaceae</taxon>
        <taxon>Savagea</taxon>
    </lineage>
</organism>
<proteinExistence type="predicted"/>
<name>A0A8J7KL05_9BACL</name>
<protein>
    <submittedName>
        <fullName evidence="2">AbrB/MazE/SpoVT family DNA-binding domain-containing protein</fullName>
    </submittedName>
</protein>
<dbReference type="RefSeq" id="WP_194562130.1">
    <property type="nucleotide sequence ID" value="NZ_JADKPV010000001.1"/>
</dbReference>
<evidence type="ECO:0000313" key="3">
    <source>
        <dbReference type="Proteomes" id="UP000622653"/>
    </source>
</evidence>
<accession>A0A8J7KL05</accession>
<feature type="domain" description="SpoVT-AbrB" evidence="1">
    <location>
        <begin position="12"/>
        <end position="57"/>
    </location>
</feature>